<dbReference type="RefSeq" id="WP_204061868.1">
    <property type="nucleotide sequence ID" value="NZ_BOOJ01000002.1"/>
</dbReference>
<reference evidence="2 3" key="1">
    <citation type="submission" date="2021-01" db="EMBL/GenBank/DDBJ databases">
        <title>Whole genome shotgun sequence of Planobispora siamensis NBRC 107568.</title>
        <authorList>
            <person name="Komaki H."/>
            <person name="Tamura T."/>
        </authorList>
    </citation>
    <scope>NUCLEOTIDE SEQUENCE [LARGE SCALE GENOMIC DNA]</scope>
    <source>
        <strain evidence="2 3">NBRC 107568</strain>
    </source>
</reference>
<evidence type="ECO:0000313" key="3">
    <source>
        <dbReference type="Proteomes" id="UP000619788"/>
    </source>
</evidence>
<evidence type="ECO:0000313" key="2">
    <source>
        <dbReference type="EMBL" id="GIH89455.1"/>
    </source>
</evidence>
<accession>A0A8J3SBA3</accession>
<evidence type="ECO:0000256" key="1">
    <source>
        <dbReference type="SAM" id="SignalP"/>
    </source>
</evidence>
<organism evidence="2 3">
    <name type="scientific">Planobispora siamensis</name>
    <dbReference type="NCBI Taxonomy" id="936338"/>
    <lineage>
        <taxon>Bacteria</taxon>
        <taxon>Bacillati</taxon>
        <taxon>Actinomycetota</taxon>
        <taxon>Actinomycetes</taxon>
        <taxon>Streptosporangiales</taxon>
        <taxon>Streptosporangiaceae</taxon>
        <taxon>Planobispora</taxon>
    </lineage>
</organism>
<name>A0A8J3SBA3_9ACTN</name>
<proteinExistence type="predicted"/>
<keyword evidence="3" id="KW-1185">Reference proteome</keyword>
<dbReference type="AlphaFoldDB" id="A0A8J3SBA3"/>
<keyword evidence="1" id="KW-0732">Signal</keyword>
<feature type="chain" id="PRO_5039125092" description="Secreted protein" evidence="1">
    <location>
        <begin position="24"/>
        <end position="68"/>
    </location>
</feature>
<feature type="signal peptide" evidence="1">
    <location>
        <begin position="1"/>
        <end position="23"/>
    </location>
</feature>
<comment type="caution">
    <text evidence="2">The sequence shown here is derived from an EMBL/GenBank/DDBJ whole genome shotgun (WGS) entry which is preliminary data.</text>
</comment>
<sequence>MMRKTKLVLAMVTCGLIFGSAVVEIGVGDGGVQVGGGNGHGGVTLSCDVKADPLRCALRLPDGGDMWG</sequence>
<dbReference type="EMBL" id="BOOJ01000002">
    <property type="protein sequence ID" value="GIH89455.1"/>
    <property type="molecule type" value="Genomic_DNA"/>
</dbReference>
<gene>
    <name evidence="2" type="ORF">Psi01_00850</name>
</gene>
<protein>
    <recommendedName>
        <fullName evidence="4">Secreted protein</fullName>
    </recommendedName>
</protein>
<evidence type="ECO:0008006" key="4">
    <source>
        <dbReference type="Google" id="ProtNLM"/>
    </source>
</evidence>
<dbReference type="Proteomes" id="UP000619788">
    <property type="component" value="Unassembled WGS sequence"/>
</dbReference>